<proteinExistence type="predicted"/>
<keyword evidence="1" id="KW-0479">Metal-binding</keyword>
<evidence type="ECO:0000313" key="8">
    <source>
        <dbReference type="Proteomes" id="UP001604336"/>
    </source>
</evidence>
<evidence type="ECO:0000256" key="3">
    <source>
        <dbReference type="ARBA" id="ARBA00022833"/>
    </source>
</evidence>
<evidence type="ECO:0000256" key="2">
    <source>
        <dbReference type="ARBA" id="ARBA00022771"/>
    </source>
</evidence>
<evidence type="ECO:0000256" key="5">
    <source>
        <dbReference type="SAM" id="SignalP"/>
    </source>
</evidence>
<keyword evidence="5" id="KW-0732">Signal</keyword>
<comment type="caution">
    <text evidence="7">The sequence shown here is derived from an EMBL/GenBank/DDBJ whole genome shotgun (WGS) entry which is preliminary data.</text>
</comment>
<reference evidence="8" key="1">
    <citation type="submission" date="2024-07" db="EMBL/GenBank/DDBJ databases">
        <title>Two chromosome-level genome assemblies of Korean endemic species Abeliophyllum distichum and Forsythia ovata (Oleaceae).</title>
        <authorList>
            <person name="Jang H."/>
        </authorList>
    </citation>
    <scope>NUCLEOTIDE SEQUENCE [LARGE SCALE GENOMIC DNA]</scope>
</reference>
<gene>
    <name evidence="7" type="ORF">Adt_43934</name>
</gene>
<protein>
    <submittedName>
        <fullName evidence="7">Zinc-finger homeodomain protein 3</fullName>
    </submittedName>
</protein>
<dbReference type="GO" id="GO:0008270">
    <property type="term" value="F:zinc ion binding"/>
    <property type="evidence" value="ECO:0007669"/>
    <property type="project" value="UniProtKB-KW"/>
</dbReference>
<accession>A0ABD1PA45</accession>
<keyword evidence="8" id="KW-1185">Reference proteome</keyword>
<evidence type="ECO:0000256" key="1">
    <source>
        <dbReference type="ARBA" id="ARBA00022723"/>
    </source>
</evidence>
<keyword evidence="7" id="KW-0371">Homeobox</keyword>
<dbReference type="PANTHER" id="PTHR31948">
    <property type="entry name" value="ZINC-FINGER HOMEODOMAIN PROTEIN 2"/>
    <property type="match status" value="1"/>
</dbReference>
<feature type="region of interest" description="Disordered" evidence="4">
    <location>
        <begin position="68"/>
        <end position="106"/>
    </location>
</feature>
<sequence>MAAQPRGGRGRPVILVMYTVCLRNHAAALGGYAVDGCGEFTPTGEDGTPREFLCAACNCHRNFHQRIDMEIPQPPPPRRRAPRVDPPCQSSSSFSSSSTNTTAAGC</sequence>
<dbReference type="NCBIfam" id="TIGR01566">
    <property type="entry name" value="ZF_HD_prot_N"/>
    <property type="match status" value="1"/>
</dbReference>
<name>A0ABD1PA45_9LAMI</name>
<evidence type="ECO:0000256" key="4">
    <source>
        <dbReference type="SAM" id="MobiDB-lite"/>
    </source>
</evidence>
<dbReference type="PROSITE" id="PS51523">
    <property type="entry name" value="ZF_HD_DIMER"/>
    <property type="match status" value="1"/>
</dbReference>
<feature type="chain" id="PRO_5044761990" evidence="5">
    <location>
        <begin position="29"/>
        <end position="106"/>
    </location>
</feature>
<keyword evidence="3" id="KW-0862">Zinc</keyword>
<dbReference type="PANTHER" id="PTHR31948:SF140">
    <property type="entry name" value="ZINC-FINGER HOMEODOMAIN PROTEIN 2"/>
    <property type="match status" value="1"/>
</dbReference>
<dbReference type="Proteomes" id="UP001604336">
    <property type="component" value="Unassembled WGS sequence"/>
</dbReference>
<evidence type="ECO:0000259" key="6">
    <source>
        <dbReference type="PROSITE" id="PS51523"/>
    </source>
</evidence>
<evidence type="ECO:0000313" key="7">
    <source>
        <dbReference type="EMBL" id="KAL2460514.1"/>
    </source>
</evidence>
<dbReference type="AlphaFoldDB" id="A0ABD1PA45"/>
<keyword evidence="2 7" id="KW-0863">Zinc-finger</keyword>
<feature type="signal peptide" evidence="5">
    <location>
        <begin position="1"/>
        <end position="28"/>
    </location>
</feature>
<keyword evidence="7" id="KW-0238">DNA-binding</keyword>
<feature type="domain" description="ZF-HD dimerization-type" evidence="6">
    <location>
        <begin position="18"/>
        <end position="67"/>
    </location>
</feature>
<dbReference type="Pfam" id="PF04770">
    <property type="entry name" value="ZF-HD_dimer"/>
    <property type="match status" value="1"/>
</dbReference>
<organism evidence="7 8">
    <name type="scientific">Abeliophyllum distichum</name>
    <dbReference type="NCBI Taxonomy" id="126358"/>
    <lineage>
        <taxon>Eukaryota</taxon>
        <taxon>Viridiplantae</taxon>
        <taxon>Streptophyta</taxon>
        <taxon>Embryophyta</taxon>
        <taxon>Tracheophyta</taxon>
        <taxon>Spermatophyta</taxon>
        <taxon>Magnoliopsida</taxon>
        <taxon>eudicotyledons</taxon>
        <taxon>Gunneridae</taxon>
        <taxon>Pentapetalae</taxon>
        <taxon>asterids</taxon>
        <taxon>lamiids</taxon>
        <taxon>Lamiales</taxon>
        <taxon>Oleaceae</taxon>
        <taxon>Forsythieae</taxon>
        <taxon>Abeliophyllum</taxon>
    </lineage>
</organism>
<feature type="compositionally biased region" description="Low complexity" evidence="4">
    <location>
        <begin position="86"/>
        <end position="98"/>
    </location>
</feature>
<dbReference type="GO" id="GO:0003677">
    <property type="term" value="F:DNA binding"/>
    <property type="evidence" value="ECO:0007669"/>
    <property type="project" value="UniProtKB-KW"/>
</dbReference>
<dbReference type="InterPro" id="IPR006456">
    <property type="entry name" value="ZF_HD_homeobox_Cys/His_dimer"/>
</dbReference>
<dbReference type="EMBL" id="JBFOLK010000014">
    <property type="protein sequence ID" value="KAL2460514.1"/>
    <property type="molecule type" value="Genomic_DNA"/>
</dbReference>